<comment type="caution">
    <text evidence="1">The sequence shown here is derived from an EMBL/GenBank/DDBJ whole genome shotgun (WGS) entry which is preliminary data.</text>
</comment>
<evidence type="ECO:0000313" key="2">
    <source>
        <dbReference type="Proteomes" id="UP000708148"/>
    </source>
</evidence>
<dbReference type="EMBL" id="CAJHUC010001372">
    <property type="protein sequence ID" value="CAD7700883.1"/>
    <property type="molecule type" value="Genomic_DNA"/>
</dbReference>
<organism evidence="1 2">
    <name type="scientific">Ostreobium quekettii</name>
    <dbReference type="NCBI Taxonomy" id="121088"/>
    <lineage>
        <taxon>Eukaryota</taxon>
        <taxon>Viridiplantae</taxon>
        <taxon>Chlorophyta</taxon>
        <taxon>core chlorophytes</taxon>
        <taxon>Ulvophyceae</taxon>
        <taxon>TCBD clade</taxon>
        <taxon>Bryopsidales</taxon>
        <taxon>Ostreobineae</taxon>
        <taxon>Ostreobiaceae</taxon>
        <taxon>Ostreobium</taxon>
    </lineage>
</organism>
<gene>
    <name evidence="1" type="ORF">OSTQU699_LOCUS6242</name>
</gene>
<accession>A0A8S1J130</accession>
<reference evidence="1" key="1">
    <citation type="submission" date="2020-12" db="EMBL/GenBank/DDBJ databases">
        <authorList>
            <person name="Iha C."/>
        </authorList>
    </citation>
    <scope>NUCLEOTIDE SEQUENCE</scope>
</reference>
<evidence type="ECO:0000313" key="1">
    <source>
        <dbReference type="EMBL" id="CAD7700883.1"/>
    </source>
</evidence>
<keyword evidence="2" id="KW-1185">Reference proteome</keyword>
<name>A0A8S1J130_9CHLO</name>
<dbReference type="AlphaFoldDB" id="A0A8S1J130"/>
<proteinExistence type="predicted"/>
<dbReference type="Proteomes" id="UP000708148">
    <property type="component" value="Unassembled WGS sequence"/>
</dbReference>
<protein>
    <submittedName>
        <fullName evidence="1">Uncharacterized protein</fullName>
    </submittedName>
</protein>
<dbReference type="OrthoDB" id="10250284at2759"/>
<sequence length="98" mass="10528">MMSGDAPREAHALSFRVARLSKPSLALETGVKLDLTVDMGEAVAIPVEKMGQMVPVRAFEGRTQSEEAAATFGVDGSLCLANSRQAIYLGEGRRFRAM</sequence>